<comment type="caution">
    <text evidence="1">The sequence shown here is derived from an EMBL/GenBank/DDBJ whole genome shotgun (WGS) entry which is preliminary data.</text>
</comment>
<proteinExistence type="predicted"/>
<gene>
    <name evidence="1" type="ORF">K1T71_009502</name>
</gene>
<dbReference type="EMBL" id="CM034402">
    <property type="protein sequence ID" value="KAJ0175361.1"/>
    <property type="molecule type" value="Genomic_DNA"/>
</dbReference>
<reference evidence="1 2" key="1">
    <citation type="journal article" date="2021" name="Front. Genet.">
        <title>Chromosome-Level Genome Assembly Reveals Significant Gene Expansion in the Toll and IMD Signaling Pathways of Dendrolimus kikuchii.</title>
        <authorList>
            <person name="Zhou J."/>
            <person name="Wu P."/>
            <person name="Xiong Z."/>
            <person name="Liu N."/>
            <person name="Zhao N."/>
            <person name="Ji M."/>
            <person name="Qiu Y."/>
            <person name="Yang B."/>
        </authorList>
    </citation>
    <scope>NUCLEOTIDE SEQUENCE [LARGE SCALE GENOMIC DNA]</scope>
    <source>
        <strain evidence="1">Ann1</strain>
    </source>
</reference>
<keyword evidence="2" id="KW-1185">Reference proteome</keyword>
<evidence type="ECO:0000313" key="2">
    <source>
        <dbReference type="Proteomes" id="UP000824533"/>
    </source>
</evidence>
<dbReference type="Proteomes" id="UP000824533">
    <property type="component" value="Linkage Group LG16"/>
</dbReference>
<evidence type="ECO:0000313" key="1">
    <source>
        <dbReference type="EMBL" id="KAJ0175361.1"/>
    </source>
</evidence>
<name>A0ACC1CUW5_9NEOP</name>
<accession>A0ACC1CUW5</accession>
<sequence length="133" mass="14793">MRGSDAIVGEWEGGARRAGAGQRAGGRCARRPRLARRRRQWPGPAPNDAHVPRAALQPRFASAARRAPNIESDSSERLRTGDRGLVRRIAPQRPDKAAPSVPISPTVLWRHSKRRSGTELWLLLLAQSYRSYV</sequence>
<organism evidence="1 2">
    <name type="scientific">Dendrolimus kikuchii</name>
    <dbReference type="NCBI Taxonomy" id="765133"/>
    <lineage>
        <taxon>Eukaryota</taxon>
        <taxon>Metazoa</taxon>
        <taxon>Ecdysozoa</taxon>
        <taxon>Arthropoda</taxon>
        <taxon>Hexapoda</taxon>
        <taxon>Insecta</taxon>
        <taxon>Pterygota</taxon>
        <taxon>Neoptera</taxon>
        <taxon>Endopterygota</taxon>
        <taxon>Lepidoptera</taxon>
        <taxon>Glossata</taxon>
        <taxon>Ditrysia</taxon>
        <taxon>Bombycoidea</taxon>
        <taxon>Lasiocampidae</taxon>
        <taxon>Dendrolimus</taxon>
    </lineage>
</organism>
<protein>
    <submittedName>
        <fullName evidence="1">Uncharacterized protein</fullName>
    </submittedName>
</protein>